<dbReference type="AlphaFoldDB" id="A0A544Y515"/>
<keyword evidence="2" id="KW-1133">Transmembrane helix</keyword>
<evidence type="ECO:0000256" key="2">
    <source>
        <dbReference type="SAM" id="Phobius"/>
    </source>
</evidence>
<protein>
    <submittedName>
        <fullName evidence="3">DUF2637 domain-containing protein</fullName>
    </submittedName>
</protein>
<feature type="transmembrane region" description="Helical" evidence="2">
    <location>
        <begin position="12"/>
        <end position="33"/>
    </location>
</feature>
<comment type="caution">
    <text evidence="3">The sequence shown here is derived from an EMBL/GenBank/DDBJ whole genome shotgun (WGS) entry which is preliminary data.</text>
</comment>
<dbReference type="InterPro" id="IPR021235">
    <property type="entry name" value="DUF2637"/>
</dbReference>
<dbReference type="EMBL" id="VIRM01000073">
    <property type="protein sequence ID" value="TQS11856.1"/>
    <property type="molecule type" value="Genomic_DNA"/>
</dbReference>
<accession>A0A544Y515</accession>
<dbReference type="Proteomes" id="UP000316541">
    <property type="component" value="Unassembled WGS sequence"/>
</dbReference>
<feature type="transmembrane region" description="Helical" evidence="2">
    <location>
        <begin position="78"/>
        <end position="99"/>
    </location>
</feature>
<name>A0A544Y515_9ACTN</name>
<evidence type="ECO:0000313" key="4">
    <source>
        <dbReference type="Proteomes" id="UP000316541"/>
    </source>
</evidence>
<keyword evidence="2" id="KW-0472">Membrane</keyword>
<organism evidence="3 4">
    <name type="scientific">Microbispora hainanensis</name>
    <dbReference type="NCBI Taxonomy" id="568844"/>
    <lineage>
        <taxon>Bacteria</taxon>
        <taxon>Bacillati</taxon>
        <taxon>Actinomycetota</taxon>
        <taxon>Actinomycetes</taxon>
        <taxon>Streptosporangiales</taxon>
        <taxon>Streptosporangiaceae</taxon>
        <taxon>Microbispora</taxon>
    </lineage>
</organism>
<evidence type="ECO:0000313" key="3">
    <source>
        <dbReference type="EMBL" id="TQS11856.1"/>
    </source>
</evidence>
<feature type="transmembrane region" description="Helical" evidence="2">
    <location>
        <begin position="105"/>
        <end position="125"/>
    </location>
</feature>
<sequence length="230" mass="23994">MPAPLSRLAVRLADTGPVLVLAAIAGAGSFTHIRDTAAASGQTGWMSWAVAVCVDLTCVMAARERQRDKKTGRVRRGWISWPTLVLVAGIVLSLAANLHQADPTLWGWLTAATPAGAFLVAVSMLERRASGPRLDLPPAPSSSAVPSSSSLAASSSVPALVPSEPDGADGNQDGPGPSPALVDYARRVADEHHAKHGKPITRDLLRARLGVSNQLASDLLRSLRTTPEAL</sequence>
<keyword evidence="2" id="KW-0812">Transmembrane</keyword>
<evidence type="ECO:0000256" key="1">
    <source>
        <dbReference type="SAM" id="MobiDB-lite"/>
    </source>
</evidence>
<reference evidence="3 4" key="1">
    <citation type="submission" date="2019-07" db="EMBL/GenBank/DDBJ databases">
        <title>Microbispora hainanensis DSM 45428.</title>
        <authorList>
            <person name="Thawai C."/>
        </authorList>
    </citation>
    <scope>NUCLEOTIDE SEQUENCE [LARGE SCALE GENOMIC DNA]</scope>
    <source>
        <strain evidence="3 4">DSM 45428</strain>
    </source>
</reference>
<feature type="compositionally biased region" description="Basic and acidic residues" evidence="1">
    <location>
        <begin position="184"/>
        <end position="193"/>
    </location>
</feature>
<proteinExistence type="predicted"/>
<dbReference type="RefSeq" id="WP_142624866.1">
    <property type="nucleotide sequence ID" value="NZ_VIRM01000073.1"/>
</dbReference>
<feature type="region of interest" description="Disordered" evidence="1">
    <location>
        <begin position="155"/>
        <end position="201"/>
    </location>
</feature>
<gene>
    <name evidence="3" type="ORF">FLX08_36685</name>
</gene>
<dbReference type="Pfam" id="PF10935">
    <property type="entry name" value="DUF2637"/>
    <property type="match status" value="1"/>
</dbReference>